<feature type="region of interest" description="Disordered" evidence="1">
    <location>
        <begin position="74"/>
        <end position="94"/>
    </location>
</feature>
<dbReference type="EMBL" id="KE504580">
    <property type="protein sequence ID" value="EPS92455.1"/>
    <property type="molecule type" value="Genomic_DNA"/>
</dbReference>
<name>S8ERL8_FOMSC</name>
<evidence type="ECO:0000256" key="1">
    <source>
        <dbReference type="SAM" id="MobiDB-lite"/>
    </source>
</evidence>
<dbReference type="OrthoDB" id="2815792at2759"/>
<feature type="region of interest" description="Disordered" evidence="1">
    <location>
        <begin position="165"/>
        <end position="203"/>
    </location>
</feature>
<protein>
    <submittedName>
        <fullName evidence="2">Uncharacterized protein</fullName>
    </submittedName>
</protein>
<dbReference type="InParanoid" id="S8ERL8"/>
<sequence>MSHLWPSTLPGLFDASRTRWVVQFPEDSTDLISYCYLPSFGSRIEPETYVFTLERRFDTSGQEVMKTSELASQPLDSVSTAPHGSMNPTTKSSRVRARAAQSALKIYPLPNGTIGNTQGKVITVTVNEAGTDVRPAQALSEAGPDVALQPAPNSDFVRTREFAASTEEPITRFSPPFDHPGRDSDNRQREREAEAPMVTGNETQLVRTRNLKRKKQRNKDLDCVWHMSTGPTPIPTPDIRPSLGGFEQGTLYIHKIVPPSRTGNSETPASVQLWMWDAIQDGSRVWVSQSALPEHPVYHELTLAFSPTFEPGWITESTRRRKRGTFDAITVVTR</sequence>
<dbReference type="AlphaFoldDB" id="S8ERL8"/>
<reference evidence="2 3" key="1">
    <citation type="journal article" date="2012" name="Science">
        <title>The Paleozoic origin of enzymatic lignin decomposition reconstructed from 31 fungal genomes.</title>
        <authorList>
            <person name="Floudas D."/>
            <person name="Binder M."/>
            <person name="Riley R."/>
            <person name="Barry K."/>
            <person name="Blanchette R.A."/>
            <person name="Henrissat B."/>
            <person name="Martinez A.T."/>
            <person name="Otillar R."/>
            <person name="Spatafora J.W."/>
            <person name="Yadav J.S."/>
            <person name="Aerts A."/>
            <person name="Benoit I."/>
            <person name="Boyd A."/>
            <person name="Carlson A."/>
            <person name="Copeland A."/>
            <person name="Coutinho P.M."/>
            <person name="de Vries R.P."/>
            <person name="Ferreira P."/>
            <person name="Findley K."/>
            <person name="Foster B."/>
            <person name="Gaskell J."/>
            <person name="Glotzer D."/>
            <person name="Gorecki P."/>
            <person name="Heitman J."/>
            <person name="Hesse C."/>
            <person name="Hori C."/>
            <person name="Igarashi K."/>
            <person name="Jurgens J.A."/>
            <person name="Kallen N."/>
            <person name="Kersten P."/>
            <person name="Kohler A."/>
            <person name="Kuees U."/>
            <person name="Kumar T.K.A."/>
            <person name="Kuo A."/>
            <person name="LaButti K."/>
            <person name="Larrondo L.F."/>
            <person name="Lindquist E."/>
            <person name="Ling A."/>
            <person name="Lombard V."/>
            <person name="Lucas S."/>
            <person name="Lundell T."/>
            <person name="Martin R."/>
            <person name="McLaughlin D.J."/>
            <person name="Morgenstern I."/>
            <person name="Morin E."/>
            <person name="Murat C."/>
            <person name="Nagy L.G."/>
            <person name="Nolan M."/>
            <person name="Ohm R.A."/>
            <person name="Patyshakuliyeva A."/>
            <person name="Rokas A."/>
            <person name="Ruiz-Duenas F.J."/>
            <person name="Sabat G."/>
            <person name="Salamov A."/>
            <person name="Samejima M."/>
            <person name="Schmutz J."/>
            <person name="Slot J.C."/>
            <person name="St John F."/>
            <person name="Stenlid J."/>
            <person name="Sun H."/>
            <person name="Sun S."/>
            <person name="Syed K."/>
            <person name="Tsang A."/>
            <person name="Wiebenga A."/>
            <person name="Young D."/>
            <person name="Pisabarro A."/>
            <person name="Eastwood D.C."/>
            <person name="Martin F."/>
            <person name="Cullen D."/>
            <person name="Grigoriev I.V."/>
            <person name="Hibbett D.S."/>
        </authorList>
    </citation>
    <scope>NUCLEOTIDE SEQUENCE</scope>
    <source>
        <strain evidence="3">FP-58527</strain>
    </source>
</reference>
<dbReference type="Proteomes" id="UP000015241">
    <property type="component" value="Unassembled WGS sequence"/>
</dbReference>
<evidence type="ECO:0000313" key="2">
    <source>
        <dbReference type="EMBL" id="EPS92455.1"/>
    </source>
</evidence>
<organism evidence="2 3">
    <name type="scientific">Fomitopsis schrenkii</name>
    <name type="common">Brown rot fungus</name>
    <dbReference type="NCBI Taxonomy" id="2126942"/>
    <lineage>
        <taxon>Eukaryota</taxon>
        <taxon>Fungi</taxon>
        <taxon>Dikarya</taxon>
        <taxon>Basidiomycota</taxon>
        <taxon>Agaricomycotina</taxon>
        <taxon>Agaricomycetes</taxon>
        <taxon>Polyporales</taxon>
        <taxon>Fomitopsis</taxon>
    </lineage>
</organism>
<proteinExistence type="predicted"/>
<feature type="compositionally biased region" description="Polar residues" evidence="1">
    <location>
        <begin position="74"/>
        <end position="91"/>
    </location>
</feature>
<accession>S8ERL8</accession>
<gene>
    <name evidence="2" type="ORF">FOMPIDRAFT_92015</name>
</gene>
<dbReference type="HOGENOM" id="CLU_874471_0_0_1"/>
<evidence type="ECO:0000313" key="3">
    <source>
        <dbReference type="Proteomes" id="UP000015241"/>
    </source>
</evidence>
<keyword evidence="3" id="KW-1185">Reference proteome</keyword>
<feature type="compositionally biased region" description="Basic and acidic residues" evidence="1">
    <location>
        <begin position="179"/>
        <end position="194"/>
    </location>
</feature>